<feature type="compositionally biased region" description="Polar residues" evidence="2">
    <location>
        <begin position="507"/>
        <end position="516"/>
    </location>
</feature>
<proteinExistence type="predicted"/>
<dbReference type="InterPro" id="IPR011990">
    <property type="entry name" value="TPR-like_helical_dom_sf"/>
</dbReference>
<sequence>MEEIDVLRAQAIASMSSSPVNPKSNNSDKTLPPETAAREEGELVSSEDDDLITSSAAQSASSTPKPAERDTVVKSLSTPSSAMGKCVSSVKVPASSVDRQVKPSVKKNFKPGCHYNPGWSKPPLPDTNLVIRFSDSESESDSEDNKPQKPLAKKDNITGVHTYKKPPTSPHTKPEVLQRTSSNQLKMMPKKVSLSHTFISSMTKINGANSKTPGSFSTAFQSRSSGPLNKTSSTQEGECSQSVRLNNSEADSLRQQIAIRENQLKVQLKSVQQRLEGDSGLYHEHSGPRLKDNAAVQRRPASVSFSEFSPSEQANKRLKIDNPNCGRLISDGEQEMRRPASEPTSKLPMVLRKNNGVGGEDLVHGSKEIHVGRTDIVANRSTQALQPRNLQEVKDYEPSVSFNETIYPAVPSSKMPNEQGSCSIAGNTPNDSNSGNGTGLLDSSVPSRRVSQFALMKSGIHDGAASLRKMLSPEKSATKSSNHPRDSWDPHSSTSQQKNAPHKHLRTQSIEHNQVSHGDRVLKLSCDSIFDKVADAYATPINTRPLNSLERGNLLVDNTMDVQTLAKMEEIQDKELEEAQEHRRMCEVEERKALKAYRKAQSALVEANTRCQNLFRRRDSISSELQGCIIEESSSSWSSRCRNHLDTRCNLVDNFRGTELGQFPPLSNRKQKQLEGSNQLGSDNIQGKDGALLPPYQHNGALSLVSQPCMVPHAGMLQLYFSIQTLTTTLIYNHPNMSADEDKDAVTTDFRNFQSRLSCGNERSVGMAEVECRDNPEKKSSASDPQDYALLEASLRTELFSRLGSKSVSRSSDLHCGAEGSVSKGMECLAENKSLSGLVNQPLVEDEQNLILDRGGTKGLGENIIHRTSEVTKQCLGDIFSDLQSRAFVAPDDCSMAPTEACRRTVAGPDMPSSALRTAFNHLKNTASIGSIGFQMRDKQKSMSETSGEAYDLCDTSGAHFIEDITKGTDMQGFGSYVCGPSVDPFWPLCMFELRGKCNNEKCPWQHVKDFGKNVKQDGDSGRADCEVGMSSDLGEFNGRPKLSQLMSAPPIYIVSSDVLGAQRTSRSVLAHSMGQSCLNRFSTSLIVNSPSWKYLLADAPFLHVTDGRIEGQGSWGRQSLYLKTQDSAMKLHKQGLADPEQSLELAIVLFSEDVSRREGKKKALAVLSRALEADPTSVVLWMVYLHMYYRNEKVIGSGKDDMFLHAIQKNEDSYELWLMYINSRIHVEDRLVAYDTALGAFCRFASSNDCDKMHISACILDLFLQMMEFLCMSEDIGKAVQRIYGLLLTETGISDWGSMSLSNILSFLSVSDKSIFWVCCVYLVMYRKLPDSVLQQFEFEKELQLPIEWPSPVHLTADDKCRVLKLMEVGIDSVGHEINSYSHERENNYKYAHLLAVYHAQCVEVLEDSECSKNLVKGYIELHPTCLDFVLTLARLNNKFAGDLGYEGFEKALHSWPKDVPGIQCIWNQYAQYALEKGEIKFAEVLMVRWFEDSWKVSSLQAEEPDGCVSYPKSKDELFGLLNLALHKVLQKDQVAARRMIDKALKIASLEYFKHCVSEHAVFVLSNRLESIEDGAFASGGILGLLNVYLCDPRFSPFSEPLSRKFCQDIRKPRTRQLVNCMLGSVSRNCSLLNTILKAWYGPSLLPKEFGELKDLVDHVEVLMEIFPANYRLALSACELIIQHHNFSNGVAFASAAFWASSLVVNALCQSNPLAPEKSWVEACGVLCSLGELHGISERFHQQAVSIYPFSVKLWKSYFDFSKVTGNMGVVIDAARRRGVNLE</sequence>
<feature type="compositionally biased region" description="Polar residues" evidence="2">
    <location>
        <begin position="414"/>
        <end position="435"/>
    </location>
</feature>
<feature type="region of interest" description="Disordered" evidence="2">
    <location>
        <begin position="205"/>
        <end position="243"/>
    </location>
</feature>
<dbReference type="SUPFAM" id="SSF48452">
    <property type="entry name" value="TPR-like"/>
    <property type="match status" value="1"/>
</dbReference>
<feature type="zinc finger region" description="C3H1-type" evidence="1">
    <location>
        <begin position="984"/>
        <end position="1010"/>
    </location>
</feature>
<dbReference type="InterPro" id="IPR019607">
    <property type="entry name" value="Putative_zinc-finger_domain"/>
</dbReference>
<dbReference type="OMA" id="TVLEAWH"/>
<feature type="compositionally biased region" description="Low complexity" evidence="2">
    <location>
        <begin position="14"/>
        <end position="27"/>
    </location>
</feature>
<dbReference type="InterPro" id="IPR000571">
    <property type="entry name" value="Znf_CCCH"/>
</dbReference>
<evidence type="ECO:0000313" key="4">
    <source>
        <dbReference type="EMBL" id="RZC78731.1"/>
    </source>
</evidence>
<dbReference type="Pfam" id="PF10650">
    <property type="entry name" value="zf-C3H1"/>
    <property type="match status" value="1"/>
</dbReference>
<feature type="compositionally biased region" description="Basic and acidic residues" evidence="2">
    <location>
        <begin position="143"/>
        <end position="156"/>
    </location>
</feature>
<dbReference type="PANTHER" id="PTHR21563:SF3">
    <property type="entry name" value="ZINC FINGER C3H1 DOMAIN-CONTAINING PROTEIN"/>
    <property type="match status" value="1"/>
</dbReference>
<keyword evidence="1" id="KW-0863">Zinc-finger</keyword>
<feature type="compositionally biased region" description="Polar residues" evidence="2">
    <location>
        <begin position="674"/>
        <end position="685"/>
    </location>
</feature>
<evidence type="ECO:0000256" key="1">
    <source>
        <dbReference type="PROSITE-ProRule" id="PRU00723"/>
    </source>
</evidence>
<dbReference type="STRING" id="3469.A0A4Y7L2Z0"/>
<dbReference type="Proteomes" id="UP000316621">
    <property type="component" value="Chromosome 9"/>
</dbReference>
<evidence type="ECO:0000256" key="2">
    <source>
        <dbReference type="SAM" id="MobiDB-lite"/>
    </source>
</evidence>
<dbReference type="GO" id="GO:0008270">
    <property type="term" value="F:zinc ion binding"/>
    <property type="evidence" value="ECO:0007669"/>
    <property type="project" value="UniProtKB-KW"/>
</dbReference>
<evidence type="ECO:0000259" key="3">
    <source>
        <dbReference type="PROSITE" id="PS50103"/>
    </source>
</evidence>
<protein>
    <recommendedName>
        <fullName evidence="3">C3H1-type domain-containing protein</fullName>
    </recommendedName>
</protein>
<dbReference type="GO" id="GO:0000178">
    <property type="term" value="C:exosome (RNase complex)"/>
    <property type="evidence" value="ECO:0007669"/>
    <property type="project" value="TreeGrafter"/>
</dbReference>
<feature type="domain" description="C3H1-type" evidence="3">
    <location>
        <begin position="984"/>
        <end position="1010"/>
    </location>
</feature>
<keyword evidence="1" id="KW-0479">Metal-binding</keyword>
<accession>A0A4Y7L2Z0</accession>
<dbReference type="EMBL" id="CM010723">
    <property type="protein sequence ID" value="RZC78731.1"/>
    <property type="molecule type" value="Genomic_DNA"/>
</dbReference>
<feature type="region of interest" description="Disordered" evidence="2">
    <location>
        <begin position="662"/>
        <end position="688"/>
    </location>
</feature>
<keyword evidence="1" id="KW-0862">Zinc</keyword>
<evidence type="ECO:0000313" key="5">
    <source>
        <dbReference type="Proteomes" id="UP000316621"/>
    </source>
</evidence>
<name>A0A4Y7L2Z0_PAPSO</name>
<dbReference type="GO" id="GO:0005634">
    <property type="term" value="C:nucleus"/>
    <property type="evidence" value="ECO:0007669"/>
    <property type="project" value="TreeGrafter"/>
</dbReference>
<dbReference type="PROSITE" id="PS50103">
    <property type="entry name" value="ZF_C3H1"/>
    <property type="match status" value="1"/>
</dbReference>
<reference evidence="4 5" key="1">
    <citation type="journal article" date="2018" name="Science">
        <title>The opium poppy genome and morphinan production.</title>
        <authorList>
            <person name="Guo L."/>
            <person name="Winzer T."/>
            <person name="Yang X."/>
            <person name="Li Y."/>
            <person name="Ning Z."/>
            <person name="He Z."/>
            <person name="Teodor R."/>
            <person name="Lu Y."/>
            <person name="Bowser T.A."/>
            <person name="Graham I.A."/>
            <person name="Ye K."/>
        </authorList>
    </citation>
    <scope>NUCLEOTIDE SEQUENCE [LARGE SCALE GENOMIC DNA]</scope>
    <source>
        <strain evidence="5">cv. HN1</strain>
        <tissue evidence="4">Leaves</tissue>
    </source>
</reference>
<gene>
    <name evidence="4" type="ORF">C5167_002945</name>
</gene>
<keyword evidence="5" id="KW-1185">Reference proteome</keyword>
<feature type="region of interest" description="Disordered" evidence="2">
    <location>
        <begin position="411"/>
        <end position="444"/>
    </location>
</feature>
<feature type="region of interest" description="Disordered" evidence="2">
    <location>
        <begin position="472"/>
        <end position="516"/>
    </location>
</feature>
<dbReference type="InterPro" id="IPR039278">
    <property type="entry name" value="Red1"/>
</dbReference>
<dbReference type="Gramene" id="RZC78731">
    <property type="protein sequence ID" value="RZC78731"/>
    <property type="gene ID" value="C5167_002945"/>
</dbReference>
<feature type="compositionally biased region" description="Polar residues" evidence="2">
    <location>
        <begin position="490"/>
        <end position="499"/>
    </location>
</feature>
<organism evidence="4 5">
    <name type="scientific">Papaver somniferum</name>
    <name type="common">Opium poppy</name>
    <dbReference type="NCBI Taxonomy" id="3469"/>
    <lineage>
        <taxon>Eukaryota</taxon>
        <taxon>Viridiplantae</taxon>
        <taxon>Streptophyta</taxon>
        <taxon>Embryophyta</taxon>
        <taxon>Tracheophyta</taxon>
        <taxon>Spermatophyta</taxon>
        <taxon>Magnoliopsida</taxon>
        <taxon>Ranunculales</taxon>
        <taxon>Papaveraceae</taxon>
        <taxon>Papaveroideae</taxon>
        <taxon>Papaver</taxon>
    </lineage>
</organism>
<dbReference type="Gene3D" id="1.25.40.10">
    <property type="entry name" value="Tetratricopeptide repeat domain"/>
    <property type="match status" value="1"/>
</dbReference>
<feature type="region of interest" description="Disordered" evidence="2">
    <location>
        <begin position="13"/>
        <end position="176"/>
    </location>
</feature>
<dbReference type="PANTHER" id="PTHR21563">
    <property type="entry name" value="ZINC FINGER C3H1 DOMAIN-CONTAINING PROTEIN"/>
    <property type="match status" value="1"/>
</dbReference>